<accession>A0ABQ6FZS3</accession>
<keyword evidence="2" id="KW-1185">Reference proteome</keyword>
<dbReference type="EMBL" id="BSRI01000002">
    <property type="protein sequence ID" value="GLV58011.1"/>
    <property type="molecule type" value="Genomic_DNA"/>
</dbReference>
<dbReference type="Proteomes" id="UP001344906">
    <property type="component" value="Unassembled WGS sequence"/>
</dbReference>
<organism evidence="1 2">
    <name type="scientific">Dictyobacter halimunensis</name>
    <dbReference type="NCBI Taxonomy" id="3026934"/>
    <lineage>
        <taxon>Bacteria</taxon>
        <taxon>Bacillati</taxon>
        <taxon>Chloroflexota</taxon>
        <taxon>Ktedonobacteria</taxon>
        <taxon>Ktedonobacterales</taxon>
        <taxon>Dictyobacteraceae</taxon>
        <taxon>Dictyobacter</taxon>
    </lineage>
</organism>
<evidence type="ECO:0000313" key="2">
    <source>
        <dbReference type="Proteomes" id="UP001344906"/>
    </source>
</evidence>
<gene>
    <name evidence="1" type="ORF">KDH_48450</name>
</gene>
<protein>
    <submittedName>
        <fullName evidence="1">Uncharacterized protein</fullName>
    </submittedName>
</protein>
<name>A0ABQ6FZS3_9CHLR</name>
<sequence>MGITRPCGRPAALLHLPRERLGGSHSHTYGRRNAALLHFPLAGLGGSRTGLRIRGRSVFIR</sequence>
<reference evidence="1 2" key="1">
    <citation type="submission" date="2023-02" db="EMBL/GenBank/DDBJ databases">
        <title>Dictyobacter halimunensis sp. nov., a new member of the class Ktedonobacteria from forest soil in a geothermal area.</title>
        <authorList>
            <person name="Rachmania M.K."/>
            <person name="Ningsih F."/>
            <person name="Sakai Y."/>
            <person name="Yabe S."/>
            <person name="Yokota A."/>
            <person name="Sjamsuridzal W."/>
        </authorList>
    </citation>
    <scope>NUCLEOTIDE SEQUENCE [LARGE SCALE GENOMIC DNA]</scope>
    <source>
        <strain evidence="1 2">S3.2.2.5</strain>
    </source>
</reference>
<comment type="caution">
    <text evidence="1">The sequence shown here is derived from an EMBL/GenBank/DDBJ whole genome shotgun (WGS) entry which is preliminary data.</text>
</comment>
<proteinExistence type="predicted"/>
<evidence type="ECO:0000313" key="1">
    <source>
        <dbReference type="EMBL" id="GLV58011.1"/>
    </source>
</evidence>